<feature type="non-terminal residue" evidence="2">
    <location>
        <position position="1"/>
    </location>
</feature>
<proteinExistence type="predicted"/>
<name>A0A0V1HW37_9BILA</name>
<evidence type="ECO:0000313" key="2">
    <source>
        <dbReference type="EMBL" id="KRZ14926.1"/>
    </source>
</evidence>
<organism evidence="2 3">
    <name type="scientific">Trichinella zimbabwensis</name>
    <dbReference type="NCBI Taxonomy" id="268475"/>
    <lineage>
        <taxon>Eukaryota</taxon>
        <taxon>Metazoa</taxon>
        <taxon>Ecdysozoa</taxon>
        <taxon>Nematoda</taxon>
        <taxon>Enoplea</taxon>
        <taxon>Dorylaimia</taxon>
        <taxon>Trichinellida</taxon>
        <taxon>Trichinellidae</taxon>
        <taxon>Trichinella</taxon>
    </lineage>
</organism>
<feature type="domain" description="DDE-1" evidence="1">
    <location>
        <begin position="3"/>
        <end position="60"/>
    </location>
</feature>
<gene>
    <name evidence="2" type="ORF">T11_12560</name>
</gene>
<sequence length="91" mass="10591">LFKVVFFPLDTTSLAEPMDQTVIQSFKKAELLQRIVLSEADADDLVSQLKNINLKNYILAILLLLLYKCTSVEFDFRIYFARIMKSNSWLQ</sequence>
<comment type="caution">
    <text evidence="2">The sequence shown here is derived from an EMBL/GenBank/DDBJ whole genome shotgun (WGS) entry which is preliminary data.</text>
</comment>
<protein>
    <recommendedName>
        <fullName evidence="1">DDE-1 domain-containing protein</fullName>
    </recommendedName>
</protein>
<evidence type="ECO:0000259" key="1">
    <source>
        <dbReference type="Pfam" id="PF03184"/>
    </source>
</evidence>
<dbReference type="Pfam" id="PF03184">
    <property type="entry name" value="DDE_1"/>
    <property type="match status" value="1"/>
</dbReference>
<evidence type="ECO:0000313" key="3">
    <source>
        <dbReference type="Proteomes" id="UP000055024"/>
    </source>
</evidence>
<dbReference type="Proteomes" id="UP000055024">
    <property type="component" value="Unassembled WGS sequence"/>
</dbReference>
<accession>A0A0V1HW37</accession>
<dbReference type="OrthoDB" id="6618307at2759"/>
<reference evidence="2 3" key="1">
    <citation type="submission" date="2015-01" db="EMBL/GenBank/DDBJ databases">
        <title>Evolution of Trichinella species and genotypes.</title>
        <authorList>
            <person name="Korhonen P.K."/>
            <person name="Edoardo P."/>
            <person name="Giuseppe L.R."/>
            <person name="Gasser R.B."/>
        </authorList>
    </citation>
    <scope>NUCLEOTIDE SEQUENCE [LARGE SCALE GENOMIC DNA]</scope>
    <source>
        <strain evidence="2">ISS1029</strain>
    </source>
</reference>
<dbReference type="EMBL" id="JYDP01000021">
    <property type="protein sequence ID" value="KRZ14926.1"/>
    <property type="molecule type" value="Genomic_DNA"/>
</dbReference>
<dbReference type="GO" id="GO:0003676">
    <property type="term" value="F:nucleic acid binding"/>
    <property type="evidence" value="ECO:0007669"/>
    <property type="project" value="InterPro"/>
</dbReference>
<dbReference type="AlphaFoldDB" id="A0A0V1HW37"/>
<feature type="non-terminal residue" evidence="2">
    <location>
        <position position="91"/>
    </location>
</feature>
<dbReference type="InterPro" id="IPR004875">
    <property type="entry name" value="DDE_SF_endonuclease_dom"/>
</dbReference>
<keyword evidence="3" id="KW-1185">Reference proteome</keyword>